<reference evidence="2 3" key="1">
    <citation type="submission" date="2018-11" db="EMBL/GenBank/DDBJ databases">
        <title>Genome sequence and assembly of Colletotrichum sidae.</title>
        <authorList>
            <person name="Gan P."/>
            <person name="Shirasu K."/>
        </authorList>
    </citation>
    <scope>NUCLEOTIDE SEQUENCE [LARGE SCALE GENOMIC DNA]</scope>
    <source>
        <strain evidence="2 3">CBS 518.97</strain>
    </source>
</reference>
<feature type="transmembrane region" description="Helical" evidence="1">
    <location>
        <begin position="32"/>
        <end position="52"/>
    </location>
</feature>
<dbReference type="AlphaFoldDB" id="A0A4R8SM81"/>
<organism evidence="2 3">
    <name type="scientific">Colletotrichum sidae</name>
    <dbReference type="NCBI Taxonomy" id="1347389"/>
    <lineage>
        <taxon>Eukaryota</taxon>
        <taxon>Fungi</taxon>
        <taxon>Dikarya</taxon>
        <taxon>Ascomycota</taxon>
        <taxon>Pezizomycotina</taxon>
        <taxon>Sordariomycetes</taxon>
        <taxon>Hypocreomycetidae</taxon>
        <taxon>Glomerellales</taxon>
        <taxon>Glomerellaceae</taxon>
        <taxon>Colletotrichum</taxon>
        <taxon>Colletotrichum orbiculare species complex</taxon>
    </lineage>
</organism>
<proteinExistence type="predicted"/>
<dbReference type="EMBL" id="QAPF01001633">
    <property type="protein sequence ID" value="TDZ99542.1"/>
    <property type="molecule type" value="Genomic_DNA"/>
</dbReference>
<gene>
    <name evidence="2" type="ORF">C8034_v003116</name>
</gene>
<keyword evidence="3" id="KW-1185">Reference proteome</keyword>
<keyword evidence="1" id="KW-0812">Transmembrane</keyword>
<evidence type="ECO:0000256" key="1">
    <source>
        <dbReference type="SAM" id="Phobius"/>
    </source>
</evidence>
<dbReference type="Proteomes" id="UP000295604">
    <property type="component" value="Unassembled WGS sequence"/>
</dbReference>
<evidence type="ECO:0000313" key="2">
    <source>
        <dbReference type="EMBL" id="TDZ99542.1"/>
    </source>
</evidence>
<accession>A0A4R8SM81</accession>
<comment type="caution">
    <text evidence="2">The sequence shown here is derived from an EMBL/GenBank/DDBJ whole genome shotgun (WGS) entry which is preliminary data.</text>
</comment>
<sequence length="90" mass="10954">MKFNLIKIINNYKNYNYFYKSPKKLVLYKSNFIDLLSSFIMTIIIFSLNILLENEVTSSTKRYRIKVIRRNLVFKIEVFKDNSKDLRYIL</sequence>
<keyword evidence="1" id="KW-0472">Membrane</keyword>
<evidence type="ECO:0000313" key="3">
    <source>
        <dbReference type="Proteomes" id="UP000295604"/>
    </source>
</evidence>
<name>A0A4R8SM81_9PEZI</name>
<keyword evidence="1" id="KW-1133">Transmembrane helix</keyword>
<protein>
    <submittedName>
        <fullName evidence="2">Uncharacterized protein</fullName>
    </submittedName>
</protein>